<feature type="transmembrane region" description="Helical" evidence="10">
    <location>
        <begin position="328"/>
        <end position="349"/>
    </location>
</feature>
<keyword evidence="12" id="KW-1185">Reference proteome</keyword>
<feature type="transmembrane region" description="Helical" evidence="10">
    <location>
        <begin position="540"/>
        <end position="561"/>
    </location>
</feature>
<organism evidence="12 13">
    <name type="scientific">Rhodamnia argentea</name>
    <dbReference type="NCBI Taxonomy" id="178133"/>
    <lineage>
        <taxon>Eukaryota</taxon>
        <taxon>Viridiplantae</taxon>
        <taxon>Streptophyta</taxon>
        <taxon>Embryophyta</taxon>
        <taxon>Tracheophyta</taxon>
        <taxon>Spermatophyta</taxon>
        <taxon>Magnoliopsida</taxon>
        <taxon>eudicotyledons</taxon>
        <taxon>Gunneridae</taxon>
        <taxon>Pentapetalae</taxon>
        <taxon>rosids</taxon>
        <taxon>malvids</taxon>
        <taxon>Myrtales</taxon>
        <taxon>Myrtaceae</taxon>
        <taxon>Myrtoideae</taxon>
        <taxon>Myrteae</taxon>
        <taxon>Australasian group</taxon>
        <taxon>Rhodamnia</taxon>
    </lineage>
</organism>
<evidence type="ECO:0000313" key="12">
    <source>
        <dbReference type="Proteomes" id="UP000827889"/>
    </source>
</evidence>
<dbReference type="GO" id="GO:1902600">
    <property type="term" value="P:proton transmembrane transport"/>
    <property type="evidence" value="ECO:0007669"/>
    <property type="project" value="InterPro"/>
</dbReference>
<evidence type="ECO:0000256" key="3">
    <source>
        <dbReference type="ARBA" id="ARBA00022538"/>
    </source>
</evidence>
<feature type="transmembrane region" description="Helical" evidence="10">
    <location>
        <begin position="296"/>
        <end position="316"/>
    </location>
</feature>
<feature type="transmembrane region" description="Helical" evidence="10">
    <location>
        <begin position="479"/>
        <end position="499"/>
    </location>
</feature>
<dbReference type="RefSeq" id="XP_030551524.2">
    <property type="nucleotide sequence ID" value="XM_030695664.2"/>
</dbReference>
<keyword evidence="2" id="KW-0813">Transport</keyword>
<dbReference type="GO" id="GO:0015297">
    <property type="term" value="F:antiporter activity"/>
    <property type="evidence" value="ECO:0007669"/>
    <property type="project" value="InterPro"/>
</dbReference>
<evidence type="ECO:0000256" key="8">
    <source>
        <dbReference type="ARBA" id="ARBA00023136"/>
    </source>
</evidence>
<keyword evidence="8 10" id="KW-0472">Membrane</keyword>
<sequence>MASRTDTSLNTRSSKKESWMFTLLHRKALPRNFTLAHHDAAREVSFDESLVLLAMSDCGSVYTNLNGVKLKVVSKNPYEVAKGAGGVGVMMRSTIMAGLGRCVAAQLLWSYARVLDGRGGMEGSSSMNSTLMEEEHCITLPPKINSHGLQVKGYWERGVFQFAMPQMQLQMVLIFAVSQAFHFILKRVGLPPFATQTLAGIMLGAVIGKNKDIKKFLFPNFGIDDSQAQEILDAVELFAYTMFLFLSGVKTDMGMLWKIGKKSWAIGVAASLVPLMVGGAALFALADFRRPDTKEIMLLTAIQSITVFPVVSCLLNDLKIQNSELGRLALSSSLVSNLLGLVLLFFPSLTRMKKEDAFKNVAMAAGFLLVIIFVVRPAMLWIIRQNPEGRPMRDGYLRAILAMLLLSSLASRYFGQSVLFGSICFGLVVPDGPPLGSAIVNKLDCFFVGLILPIYVTVTAAKVDLTALTGSFQDMKLELILVSLVFVSKFAACLVPPLICEMPVKDSLALALILCCKGVVELGIYRFLHEMEVLNEGRMGLALMAVLALASLMPILVKLLFNHSRKYAGYQKRNVVHLKPDSELPVLACIHRADQINPILDLVDAFYPTPEGPVGVYALHLIKLVGRAMPVFITHQLQKDGG</sequence>
<evidence type="ECO:0000256" key="10">
    <source>
        <dbReference type="SAM" id="Phobius"/>
    </source>
</evidence>
<protein>
    <submittedName>
        <fullName evidence="13">Cation/H(+) antiporter 4-like</fullName>
    </submittedName>
</protein>
<comment type="similarity">
    <text evidence="9">Belongs to the monovalent cation:proton antiporter 2 (CPA2) transporter (TC 2.A.37) family. CHX (TC 2.A.37.4) subfamily.</text>
</comment>
<dbReference type="InterPro" id="IPR006153">
    <property type="entry name" value="Cation/H_exchanger_TM"/>
</dbReference>
<evidence type="ECO:0000256" key="6">
    <source>
        <dbReference type="ARBA" id="ARBA00022989"/>
    </source>
</evidence>
<evidence type="ECO:0000256" key="9">
    <source>
        <dbReference type="ARBA" id="ARBA00038341"/>
    </source>
</evidence>
<dbReference type="Gene3D" id="1.20.1530.20">
    <property type="match status" value="1"/>
</dbReference>
<evidence type="ECO:0000256" key="7">
    <source>
        <dbReference type="ARBA" id="ARBA00023065"/>
    </source>
</evidence>
<keyword evidence="7" id="KW-0406">Ion transport</keyword>
<feature type="domain" description="Cation/H+ exchanger transmembrane" evidence="11">
    <location>
        <begin position="180"/>
        <end position="561"/>
    </location>
</feature>
<keyword evidence="3" id="KW-0633">Potassium transport</keyword>
<feature type="transmembrane region" description="Helical" evidence="10">
    <location>
        <begin position="435"/>
        <end position="458"/>
    </location>
</feature>
<keyword evidence="5" id="KW-0630">Potassium</keyword>
<dbReference type="KEGG" id="rarg:115756004"/>
<feature type="transmembrane region" description="Helical" evidence="10">
    <location>
        <begin position="511"/>
        <end position="528"/>
    </location>
</feature>
<evidence type="ECO:0000256" key="2">
    <source>
        <dbReference type="ARBA" id="ARBA00022448"/>
    </source>
</evidence>
<dbReference type="GO" id="GO:0006813">
    <property type="term" value="P:potassium ion transport"/>
    <property type="evidence" value="ECO:0007669"/>
    <property type="project" value="UniProtKB-KW"/>
</dbReference>
<dbReference type="GeneID" id="115756004"/>
<dbReference type="GO" id="GO:0006885">
    <property type="term" value="P:regulation of pH"/>
    <property type="evidence" value="ECO:0007669"/>
    <property type="project" value="TreeGrafter"/>
</dbReference>
<evidence type="ECO:0000259" key="11">
    <source>
        <dbReference type="Pfam" id="PF00999"/>
    </source>
</evidence>
<accession>A0A8B8QWC8</accession>
<feature type="transmembrane region" description="Helical" evidence="10">
    <location>
        <begin position="395"/>
        <end position="415"/>
    </location>
</feature>
<keyword evidence="4 10" id="KW-0812">Transmembrane</keyword>
<evidence type="ECO:0000256" key="4">
    <source>
        <dbReference type="ARBA" id="ARBA00022692"/>
    </source>
</evidence>
<dbReference type="AlphaFoldDB" id="A0A8B8QWC8"/>
<dbReference type="Pfam" id="PF00999">
    <property type="entry name" value="Na_H_Exchanger"/>
    <property type="match status" value="1"/>
</dbReference>
<name>A0A8B8QWC8_9MYRT</name>
<comment type="subcellular location">
    <subcellularLocation>
        <location evidence="1">Membrane</location>
        <topology evidence="1">Multi-pass membrane protein</topology>
    </subcellularLocation>
</comment>
<dbReference type="InterPro" id="IPR038770">
    <property type="entry name" value="Na+/solute_symporter_sf"/>
</dbReference>
<feature type="transmembrane region" description="Helical" evidence="10">
    <location>
        <begin position="263"/>
        <end position="284"/>
    </location>
</feature>
<dbReference type="Proteomes" id="UP000827889">
    <property type="component" value="Chromosome 9"/>
</dbReference>
<dbReference type="GO" id="GO:0016020">
    <property type="term" value="C:membrane"/>
    <property type="evidence" value="ECO:0007669"/>
    <property type="project" value="UniProtKB-SubCell"/>
</dbReference>
<evidence type="ECO:0000256" key="1">
    <source>
        <dbReference type="ARBA" id="ARBA00004141"/>
    </source>
</evidence>
<proteinExistence type="inferred from homology"/>
<gene>
    <name evidence="13" type="primary">LOC115756004</name>
</gene>
<dbReference type="GO" id="GO:0012505">
    <property type="term" value="C:endomembrane system"/>
    <property type="evidence" value="ECO:0007669"/>
    <property type="project" value="TreeGrafter"/>
</dbReference>
<evidence type="ECO:0000256" key="5">
    <source>
        <dbReference type="ARBA" id="ARBA00022958"/>
    </source>
</evidence>
<feature type="transmembrane region" description="Helical" evidence="10">
    <location>
        <begin position="361"/>
        <end position="383"/>
    </location>
</feature>
<dbReference type="InterPro" id="IPR050794">
    <property type="entry name" value="CPA2_transporter"/>
</dbReference>
<dbReference type="PANTHER" id="PTHR32468:SF17">
    <property type="entry name" value="CATION_H(+) ANTIPORTER 4"/>
    <property type="match status" value="1"/>
</dbReference>
<dbReference type="PANTHER" id="PTHR32468">
    <property type="entry name" value="CATION/H + ANTIPORTER"/>
    <property type="match status" value="1"/>
</dbReference>
<reference evidence="13" key="1">
    <citation type="submission" date="2025-08" db="UniProtKB">
        <authorList>
            <consortium name="RefSeq"/>
        </authorList>
    </citation>
    <scope>IDENTIFICATION</scope>
    <source>
        <tissue evidence="13">Leaf</tissue>
    </source>
</reference>
<evidence type="ECO:0000313" key="13">
    <source>
        <dbReference type="RefSeq" id="XP_030551524.2"/>
    </source>
</evidence>
<keyword evidence="6 10" id="KW-1133">Transmembrane helix</keyword>